<evidence type="ECO:0000313" key="1">
    <source>
        <dbReference type="EMBL" id="CAF2211800.1"/>
    </source>
</evidence>
<gene>
    <name evidence="1" type="ORF">DARMORV10_A08P00800.1</name>
</gene>
<reference evidence="1" key="1">
    <citation type="submission" date="2021-01" db="EMBL/GenBank/DDBJ databases">
        <authorList>
            <consortium name="Genoscope - CEA"/>
            <person name="William W."/>
        </authorList>
    </citation>
    <scope>NUCLEOTIDE SEQUENCE</scope>
</reference>
<proteinExistence type="predicted"/>
<dbReference type="AlphaFoldDB" id="A0A816ZH18"/>
<dbReference type="EMBL" id="HG994362">
    <property type="protein sequence ID" value="CAF2211800.1"/>
    <property type="molecule type" value="Genomic_DNA"/>
</dbReference>
<dbReference type="Proteomes" id="UP001295469">
    <property type="component" value="Chromosome A08"/>
</dbReference>
<name>A0A816ZH18_BRANA</name>
<protein>
    <submittedName>
        <fullName evidence="1">(rape) hypothetical protein</fullName>
    </submittedName>
</protein>
<organism evidence="1">
    <name type="scientific">Brassica napus</name>
    <name type="common">Rape</name>
    <dbReference type="NCBI Taxonomy" id="3708"/>
    <lineage>
        <taxon>Eukaryota</taxon>
        <taxon>Viridiplantae</taxon>
        <taxon>Streptophyta</taxon>
        <taxon>Embryophyta</taxon>
        <taxon>Tracheophyta</taxon>
        <taxon>Spermatophyta</taxon>
        <taxon>Magnoliopsida</taxon>
        <taxon>eudicotyledons</taxon>
        <taxon>Gunneridae</taxon>
        <taxon>Pentapetalae</taxon>
        <taxon>rosids</taxon>
        <taxon>malvids</taxon>
        <taxon>Brassicales</taxon>
        <taxon>Brassicaceae</taxon>
        <taxon>Brassiceae</taxon>
        <taxon>Brassica</taxon>
    </lineage>
</organism>
<accession>A0A816ZH18</accession>
<sequence length="39" mass="4501">MAPFLQVQVLRALHNHGLLINHDSQTTLHWSQETPTLRP</sequence>